<sequence>EEANSASTINAQNEEITRLALINTRYKKEVQKLNEKIQKQATQEKKMASTMNQEITRLDLINTQYKKEIQ</sequence>
<dbReference type="Proteomes" id="UP000789508">
    <property type="component" value="Unassembled WGS sequence"/>
</dbReference>
<gene>
    <name evidence="2" type="ORF">ALEPTO_LOCUS14181</name>
</gene>
<reference evidence="2" key="1">
    <citation type="submission" date="2021-06" db="EMBL/GenBank/DDBJ databases">
        <authorList>
            <person name="Kallberg Y."/>
            <person name="Tangrot J."/>
            <person name="Rosling A."/>
        </authorList>
    </citation>
    <scope>NUCLEOTIDE SEQUENCE</scope>
    <source>
        <strain evidence="2">FL130A</strain>
    </source>
</reference>
<comment type="caution">
    <text evidence="2">The sequence shown here is derived from an EMBL/GenBank/DDBJ whole genome shotgun (WGS) entry which is preliminary data.</text>
</comment>
<evidence type="ECO:0000313" key="2">
    <source>
        <dbReference type="EMBL" id="CAG8771794.1"/>
    </source>
</evidence>
<feature type="coiled-coil region" evidence="1">
    <location>
        <begin position="16"/>
        <end position="47"/>
    </location>
</feature>
<name>A0A9N9J9X7_9GLOM</name>
<accession>A0A9N9J9X7</accession>
<keyword evidence="1" id="KW-0175">Coiled coil</keyword>
<protein>
    <submittedName>
        <fullName evidence="2">7578_t:CDS:1</fullName>
    </submittedName>
</protein>
<dbReference type="AlphaFoldDB" id="A0A9N9J9X7"/>
<feature type="non-terminal residue" evidence="2">
    <location>
        <position position="70"/>
    </location>
</feature>
<keyword evidence="3" id="KW-1185">Reference proteome</keyword>
<proteinExistence type="predicted"/>
<evidence type="ECO:0000313" key="3">
    <source>
        <dbReference type="Proteomes" id="UP000789508"/>
    </source>
</evidence>
<organism evidence="2 3">
    <name type="scientific">Ambispora leptoticha</name>
    <dbReference type="NCBI Taxonomy" id="144679"/>
    <lineage>
        <taxon>Eukaryota</taxon>
        <taxon>Fungi</taxon>
        <taxon>Fungi incertae sedis</taxon>
        <taxon>Mucoromycota</taxon>
        <taxon>Glomeromycotina</taxon>
        <taxon>Glomeromycetes</taxon>
        <taxon>Archaeosporales</taxon>
        <taxon>Ambisporaceae</taxon>
        <taxon>Ambispora</taxon>
    </lineage>
</organism>
<evidence type="ECO:0000256" key="1">
    <source>
        <dbReference type="SAM" id="Coils"/>
    </source>
</evidence>
<feature type="non-terminal residue" evidence="2">
    <location>
        <position position="1"/>
    </location>
</feature>
<dbReference type="EMBL" id="CAJVPS010052922">
    <property type="protein sequence ID" value="CAG8771794.1"/>
    <property type="molecule type" value="Genomic_DNA"/>
</dbReference>